<dbReference type="EMBL" id="QRGA01000019">
    <property type="protein sequence ID" value="RDU95457.1"/>
    <property type="molecule type" value="Genomic_DNA"/>
</dbReference>
<sequence length="210" mass="23532">MHEPSDSAAPPAAADEILAATRHWLTRAVIGLNLCPFAKAVHTKQQIRYVVSEAPDLEGVLTVLEAELRALTEADPECVDTTLLIFPHAFADFLEFNDALFFAERLLGQLRLDGELQIASFHPHYQFEGTEPEDIENYTNRAPYPILHLLRESSVERATQAFPDAADIYERNQETMRRLGHEGWRKWMQEQVPASSGEPAGPATPRPSSD</sequence>
<evidence type="ECO:0000313" key="3">
    <source>
        <dbReference type="Proteomes" id="UP000256838"/>
    </source>
</evidence>
<organism evidence="2 3">
    <name type="scientific">Trinickia dinghuensis</name>
    <dbReference type="NCBI Taxonomy" id="2291023"/>
    <lineage>
        <taxon>Bacteria</taxon>
        <taxon>Pseudomonadati</taxon>
        <taxon>Pseudomonadota</taxon>
        <taxon>Betaproteobacteria</taxon>
        <taxon>Burkholderiales</taxon>
        <taxon>Burkholderiaceae</taxon>
        <taxon>Trinickia</taxon>
    </lineage>
</organism>
<keyword evidence="3" id="KW-1185">Reference proteome</keyword>
<dbReference type="Pfam" id="PF07209">
    <property type="entry name" value="DUF1415"/>
    <property type="match status" value="1"/>
</dbReference>
<feature type="region of interest" description="Disordered" evidence="1">
    <location>
        <begin position="190"/>
        <end position="210"/>
    </location>
</feature>
<name>A0A3D8JQY9_9BURK</name>
<evidence type="ECO:0000313" key="2">
    <source>
        <dbReference type="EMBL" id="RDU95457.1"/>
    </source>
</evidence>
<evidence type="ECO:0000256" key="1">
    <source>
        <dbReference type="SAM" id="MobiDB-lite"/>
    </source>
</evidence>
<dbReference type="RefSeq" id="WP_115536914.1">
    <property type="nucleotide sequence ID" value="NZ_QRGA01000019.1"/>
</dbReference>
<protein>
    <submittedName>
        <fullName evidence="2">DUF1415 domain-containing protein</fullName>
    </submittedName>
</protein>
<dbReference type="OrthoDB" id="277390at2"/>
<dbReference type="Proteomes" id="UP000256838">
    <property type="component" value="Unassembled WGS sequence"/>
</dbReference>
<dbReference type="InterPro" id="IPR009858">
    <property type="entry name" value="DUF1415"/>
</dbReference>
<comment type="caution">
    <text evidence="2">The sequence shown here is derived from an EMBL/GenBank/DDBJ whole genome shotgun (WGS) entry which is preliminary data.</text>
</comment>
<accession>A0A3D8JQY9</accession>
<proteinExistence type="predicted"/>
<gene>
    <name evidence="2" type="ORF">DWV00_28210</name>
</gene>
<dbReference type="AlphaFoldDB" id="A0A3D8JQY9"/>
<reference evidence="2 3" key="1">
    <citation type="submission" date="2018-08" db="EMBL/GenBank/DDBJ databases">
        <title>Paraburkholderia sp. DHOM06 isolated from forest soil.</title>
        <authorList>
            <person name="Gao Z.-H."/>
            <person name="Qiu L.-H."/>
        </authorList>
    </citation>
    <scope>NUCLEOTIDE SEQUENCE [LARGE SCALE GENOMIC DNA]</scope>
    <source>
        <strain evidence="2 3">DHOM06</strain>
    </source>
</reference>